<name>A0A085JEW8_9GAMM</name>
<dbReference type="eggNOG" id="COG0277">
    <property type="taxonomic scope" value="Bacteria"/>
</dbReference>
<dbReference type="PANTHER" id="PTHR43716:SF1">
    <property type="entry name" value="D-2-HYDROXYGLUTARATE DEHYDROGENASE, MITOCHONDRIAL"/>
    <property type="match status" value="1"/>
</dbReference>
<gene>
    <name evidence="8" type="primary">dld</name>
    <name evidence="8" type="ORF">GTPT_2315</name>
</gene>
<dbReference type="InterPro" id="IPR012256">
    <property type="entry name" value="D_lactate_DH"/>
</dbReference>
<dbReference type="InterPro" id="IPR016169">
    <property type="entry name" value="FAD-bd_PCMH_sub2"/>
</dbReference>
<dbReference type="PIRSF" id="PIRSF000101">
    <property type="entry name" value="D-lactate_dh"/>
    <property type="match status" value="1"/>
</dbReference>
<dbReference type="EMBL" id="JMPR01000035">
    <property type="protein sequence ID" value="KFD19014.1"/>
    <property type="molecule type" value="Genomic_DNA"/>
</dbReference>
<dbReference type="GO" id="GO:0022904">
    <property type="term" value="P:respiratory electron transport chain"/>
    <property type="evidence" value="ECO:0007669"/>
    <property type="project" value="InterPro"/>
</dbReference>
<feature type="binding site" evidence="6">
    <location>
        <position position="138"/>
    </location>
    <ligand>
        <name>FAD</name>
        <dbReference type="ChEBI" id="CHEBI:57692"/>
    </ligand>
</feature>
<dbReference type="InterPro" id="IPR016166">
    <property type="entry name" value="FAD-bd_PCMH"/>
</dbReference>
<keyword evidence="2 5" id="KW-0285">Flavoprotein</keyword>
<dbReference type="Gene3D" id="3.30.465.10">
    <property type="match status" value="1"/>
</dbReference>
<dbReference type="NCBIfam" id="NF008387">
    <property type="entry name" value="PRK11183.1"/>
    <property type="match status" value="1"/>
</dbReference>
<evidence type="ECO:0000313" key="9">
    <source>
        <dbReference type="Proteomes" id="UP000028602"/>
    </source>
</evidence>
<dbReference type="Pfam" id="PF01565">
    <property type="entry name" value="FAD_binding_4"/>
    <property type="match status" value="1"/>
</dbReference>
<dbReference type="GO" id="GO:0071949">
    <property type="term" value="F:FAD binding"/>
    <property type="evidence" value="ECO:0007669"/>
    <property type="project" value="InterPro"/>
</dbReference>
<evidence type="ECO:0000259" key="7">
    <source>
        <dbReference type="PROSITE" id="PS51387"/>
    </source>
</evidence>
<dbReference type="InterPro" id="IPR006094">
    <property type="entry name" value="Oxid_FAD_bind_N"/>
</dbReference>
<dbReference type="GO" id="GO:0006089">
    <property type="term" value="P:lactate metabolic process"/>
    <property type="evidence" value="ECO:0007669"/>
    <property type="project" value="InterPro"/>
</dbReference>
<comment type="function">
    <text evidence="5">Catalyzes the oxidation of D-lactate to pyruvate.</text>
</comment>
<feature type="binding site" evidence="6">
    <location>
        <begin position="71"/>
        <end position="75"/>
    </location>
    <ligand>
        <name>FAD</name>
        <dbReference type="ChEBI" id="CHEBI:57692"/>
    </ligand>
</feature>
<feature type="binding site" evidence="6">
    <location>
        <position position="155"/>
    </location>
    <ligand>
        <name>FAD</name>
        <dbReference type="ChEBI" id="CHEBI:57692"/>
    </ligand>
</feature>
<feature type="binding site" evidence="6">
    <location>
        <begin position="79"/>
        <end position="80"/>
    </location>
    <ligand>
        <name>FAD</name>
        <dbReference type="ChEBI" id="CHEBI:57692"/>
    </ligand>
</feature>
<comment type="catalytic activity">
    <reaction evidence="5">
        <text>(R)-lactate + a quinone = a quinol + pyruvate</text>
        <dbReference type="Rhea" id="RHEA:51468"/>
        <dbReference type="ChEBI" id="CHEBI:15361"/>
        <dbReference type="ChEBI" id="CHEBI:16004"/>
        <dbReference type="ChEBI" id="CHEBI:24646"/>
        <dbReference type="ChEBI" id="CHEBI:132124"/>
        <dbReference type="EC" id="1.1.5.12"/>
    </reaction>
</comment>
<dbReference type="OrthoDB" id="9772552at2"/>
<keyword evidence="4 5" id="KW-0560">Oxidoreductase</keyword>
<dbReference type="InterPro" id="IPR015409">
    <property type="entry name" value="Lactate_DH_C"/>
</dbReference>
<dbReference type="InterPro" id="IPR016167">
    <property type="entry name" value="FAD-bd_PCMH_sub1"/>
</dbReference>
<feature type="binding site" evidence="6">
    <location>
        <position position="252"/>
    </location>
    <ligand>
        <name>FAD</name>
        <dbReference type="ChEBI" id="CHEBI:57692"/>
    </ligand>
</feature>
<sequence>MNNRQELTRKLHEIAGEKQVLLSEDDKAFYTKGFRVGQGEALAVVLPQTLLQLWQLLEVCVAEDVIILMQASNTGVTGGSTPDGNDYDRDIVIISTRLLTGVQVIDDHQQVIAFPGTTLTELEDTLKPLQREPHSVIGSSCIGASVIGGLCNNSGGSLIRRGPAFTEKSLFARITDDGHLELVNHLGIELGDTPERIINALETREYTTGDAADWQGKIWADDYSEQLRDTHAASPARFNGDKRYLYDSAGCAGKVVVFAARLPTFAASEATRTFYIGSNDESELIGLRRFLLEKMDELPLQAEYIHAGAFDLTLRYAKHMYLAIRKLGPQAIPGLMANKARWDVRIRHARFLPHNFTDKLIQGFNQITPSFIAPRIMDYRRRFVHHLMIKIEARQAEQLTALLEEYFSQRPGEYFLCDDREAADAFLIRFAVGGCTISYCDYLGYDTNQRLIAFDVALRRNDDQWRIHLPPHLAAQVQADSCCGHFFCFVNHQDYVLKAGVDAKKFKQEVMEYLEQRGARYPAEHNVGHLYQASCEHEQHWRELDPTNTCNPGIGKTSRKKFWGK</sequence>
<dbReference type="InterPro" id="IPR016164">
    <property type="entry name" value="FAD-linked_Oxase-like_C"/>
</dbReference>
<organism evidence="8 9">
    <name type="scientific">Tatumella ptyseos ATCC 33301</name>
    <dbReference type="NCBI Taxonomy" id="1005995"/>
    <lineage>
        <taxon>Bacteria</taxon>
        <taxon>Pseudomonadati</taxon>
        <taxon>Pseudomonadota</taxon>
        <taxon>Gammaproteobacteria</taxon>
        <taxon>Enterobacterales</taxon>
        <taxon>Erwiniaceae</taxon>
        <taxon>Tatumella</taxon>
    </lineage>
</organism>
<feature type="binding site" evidence="6">
    <location>
        <position position="145"/>
    </location>
    <ligand>
        <name>FAD</name>
        <dbReference type="ChEBI" id="CHEBI:57692"/>
    </ligand>
</feature>
<dbReference type="GO" id="GO:0102029">
    <property type="term" value="F:D-lactate dehydrogenase (quinone) activity"/>
    <property type="evidence" value="ECO:0007669"/>
    <property type="project" value="UniProtKB-EC"/>
</dbReference>
<reference evidence="8 9" key="1">
    <citation type="submission" date="2014-05" db="EMBL/GenBank/DDBJ databases">
        <title>ATOL: Assembling a taxonomically balanced genome-scale reconstruction of the evolutionary history of the Enterobacteriaceae.</title>
        <authorList>
            <person name="Plunkett G.III."/>
            <person name="Neeno-Eckwall E.C."/>
            <person name="Glasner J.D."/>
            <person name="Perna N.T."/>
        </authorList>
    </citation>
    <scope>NUCLEOTIDE SEQUENCE [LARGE SCALE GENOMIC DNA]</scope>
    <source>
        <strain evidence="8 9">ATCC 33301</strain>
    </source>
</reference>
<keyword evidence="5" id="KW-0874">Quinone</keyword>
<dbReference type="Gene3D" id="3.30.43.10">
    <property type="entry name" value="Uridine Diphospho-n-acetylenolpyruvylglucosamine Reductase, domain 2"/>
    <property type="match status" value="1"/>
</dbReference>
<keyword evidence="3 5" id="KW-0274">FAD</keyword>
<dbReference type="InterPro" id="IPR016172">
    <property type="entry name" value="D-lactate_DH_C-sub1"/>
</dbReference>
<dbReference type="Gene3D" id="3.30.70.610">
    <property type="entry name" value="D-lactate dehydrogenase, cap domain, subdomain 1"/>
    <property type="match status" value="2"/>
</dbReference>
<evidence type="ECO:0000256" key="3">
    <source>
        <dbReference type="ARBA" id="ARBA00022827"/>
    </source>
</evidence>
<evidence type="ECO:0000256" key="4">
    <source>
        <dbReference type="ARBA" id="ARBA00023002"/>
    </source>
</evidence>
<evidence type="ECO:0000313" key="8">
    <source>
        <dbReference type="EMBL" id="KFD19014.1"/>
    </source>
</evidence>
<dbReference type="RefSeq" id="WP_029990311.1">
    <property type="nucleotide sequence ID" value="NZ_ATMJ01000021.1"/>
</dbReference>
<dbReference type="InterPro" id="IPR051264">
    <property type="entry name" value="FAD-oxidored/transferase_4"/>
</dbReference>
<dbReference type="Proteomes" id="UP000028602">
    <property type="component" value="Unassembled WGS sequence"/>
</dbReference>
<dbReference type="SUPFAM" id="SSF56176">
    <property type="entry name" value="FAD-binding/transporter-associated domain-like"/>
    <property type="match status" value="1"/>
</dbReference>
<evidence type="ECO:0000256" key="1">
    <source>
        <dbReference type="ARBA" id="ARBA00001974"/>
    </source>
</evidence>
<evidence type="ECO:0000256" key="5">
    <source>
        <dbReference type="PIRNR" id="PIRNR000101"/>
    </source>
</evidence>
<evidence type="ECO:0000256" key="2">
    <source>
        <dbReference type="ARBA" id="ARBA00022630"/>
    </source>
</evidence>
<dbReference type="Pfam" id="PF09330">
    <property type="entry name" value="Lact-deh-memb"/>
    <property type="match status" value="1"/>
</dbReference>
<dbReference type="GO" id="GO:0055085">
    <property type="term" value="P:transmembrane transport"/>
    <property type="evidence" value="ECO:0007669"/>
    <property type="project" value="InterPro"/>
</dbReference>
<dbReference type="PROSITE" id="PS51387">
    <property type="entry name" value="FAD_PCMH"/>
    <property type="match status" value="1"/>
</dbReference>
<feature type="domain" description="FAD-binding PCMH-type" evidence="7">
    <location>
        <begin position="37"/>
        <end position="267"/>
    </location>
</feature>
<dbReference type="PANTHER" id="PTHR43716">
    <property type="entry name" value="D-2-HYDROXYGLUTARATE DEHYDROGENASE, MITOCHONDRIAL"/>
    <property type="match status" value="1"/>
</dbReference>
<feature type="binding site" evidence="6">
    <location>
        <position position="257"/>
    </location>
    <ligand>
        <name>FAD</name>
        <dbReference type="ChEBI" id="CHEBI:57692"/>
    </ligand>
</feature>
<dbReference type="InterPro" id="IPR036318">
    <property type="entry name" value="FAD-bd_PCMH-like_sf"/>
</dbReference>
<dbReference type="Gene3D" id="3.30.1370.20">
    <property type="entry name" value="D-lactate dehydrogenase, cap domain, subdomain 2"/>
    <property type="match status" value="1"/>
</dbReference>
<dbReference type="AlphaFoldDB" id="A0A085JEW8"/>
<accession>A0A085JEW8</accession>
<comment type="cofactor">
    <cofactor evidence="1 5 6">
        <name>FAD</name>
        <dbReference type="ChEBI" id="CHEBI:57692"/>
    </cofactor>
</comment>
<evidence type="ECO:0000256" key="6">
    <source>
        <dbReference type="PIRSR" id="PIRSR000101-1"/>
    </source>
</evidence>
<comment type="caution">
    <text evidence="8">The sequence shown here is derived from an EMBL/GenBank/DDBJ whole genome shotgun (WGS) entry which is preliminary data.</text>
</comment>
<dbReference type="GO" id="GO:0005886">
    <property type="term" value="C:plasma membrane"/>
    <property type="evidence" value="ECO:0007669"/>
    <property type="project" value="InterPro"/>
</dbReference>
<keyword evidence="9" id="KW-1185">Reference proteome</keyword>
<proteinExistence type="predicted"/>
<dbReference type="EC" id="1.1.5.12" evidence="5"/>
<protein>
    <recommendedName>
        <fullName evidence="5">D-lactate dehydrogenase</fullName>
        <ecNumber evidence="5">1.1.5.12</ecNumber>
    </recommendedName>
</protein>
<dbReference type="InterPro" id="IPR016173">
    <property type="entry name" value="D-lactate_DH_C-sub2"/>
</dbReference>
<dbReference type="GO" id="GO:0048038">
    <property type="term" value="F:quinone binding"/>
    <property type="evidence" value="ECO:0007669"/>
    <property type="project" value="UniProtKB-KW"/>
</dbReference>
<dbReference type="SUPFAM" id="SSF55103">
    <property type="entry name" value="FAD-linked oxidases, C-terminal domain"/>
    <property type="match status" value="1"/>
</dbReference>